<evidence type="ECO:0000313" key="1">
    <source>
        <dbReference type="EMBL" id="EFM02782.1"/>
    </source>
</evidence>
<dbReference type="AlphaFoldDB" id="E0NQ20"/>
<gene>
    <name evidence="1" type="ORF">HMPREF0658_0271</name>
</gene>
<protein>
    <submittedName>
        <fullName evidence="1">Uncharacterized protein</fullName>
    </submittedName>
</protein>
<organism evidence="1 2">
    <name type="scientific">Hoylesella marshii DSM 16973 = JCM 13450</name>
    <dbReference type="NCBI Taxonomy" id="862515"/>
    <lineage>
        <taxon>Bacteria</taxon>
        <taxon>Pseudomonadati</taxon>
        <taxon>Bacteroidota</taxon>
        <taxon>Bacteroidia</taxon>
        <taxon>Bacteroidales</taxon>
        <taxon>Prevotellaceae</taxon>
        <taxon>Hoylesella</taxon>
    </lineage>
</organism>
<keyword evidence="2" id="KW-1185">Reference proteome</keyword>
<dbReference type="EMBL" id="AEEI01000010">
    <property type="protein sequence ID" value="EFM02782.1"/>
    <property type="molecule type" value="Genomic_DNA"/>
</dbReference>
<evidence type="ECO:0000313" key="2">
    <source>
        <dbReference type="Proteomes" id="UP000004394"/>
    </source>
</evidence>
<name>E0NQ20_9BACT</name>
<proteinExistence type="predicted"/>
<reference evidence="1" key="1">
    <citation type="submission" date="2010-07" db="EMBL/GenBank/DDBJ databases">
        <authorList>
            <person name="Muzny D."/>
            <person name="Qin X."/>
            <person name="Deng J."/>
            <person name="Jiang H."/>
            <person name="Liu Y."/>
            <person name="Qu J."/>
            <person name="Song X.-Z."/>
            <person name="Zhang L."/>
            <person name="Thornton R."/>
            <person name="Coyle M."/>
            <person name="Francisco L."/>
            <person name="Jackson L."/>
            <person name="Javaid M."/>
            <person name="Korchina V."/>
            <person name="Kovar C."/>
            <person name="Mata R."/>
            <person name="Mathew T."/>
            <person name="Ngo R."/>
            <person name="Nguyen L."/>
            <person name="Nguyen N."/>
            <person name="Okwuonu G."/>
            <person name="Ongeri F."/>
            <person name="Pham C."/>
            <person name="Simmons D."/>
            <person name="Wilczek-Boney K."/>
            <person name="Hale W."/>
            <person name="Jakkamsetti A."/>
            <person name="Pham P."/>
            <person name="Ruth R."/>
            <person name="San Lucas F."/>
            <person name="Warren J."/>
            <person name="Zhang J."/>
            <person name="Zhao Z."/>
            <person name="Zhou C."/>
            <person name="Zhu D."/>
            <person name="Lee S."/>
            <person name="Bess C."/>
            <person name="Blankenburg K."/>
            <person name="Forbes L."/>
            <person name="Fu Q."/>
            <person name="Gubbala S."/>
            <person name="Hirani K."/>
            <person name="Jayaseelan J.C."/>
            <person name="Lara F."/>
            <person name="Munidasa M."/>
            <person name="Palculict T."/>
            <person name="Patil S."/>
            <person name="Pu L.-L."/>
            <person name="Saada N."/>
            <person name="Tang L."/>
            <person name="Weissenberger G."/>
            <person name="Zhu Y."/>
            <person name="Hemphill L."/>
            <person name="Shang Y."/>
            <person name="Youmans B."/>
            <person name="Ayvaz T."/>
            <person name="Ross M."/>
            <person name="Santibanez J."/>
            <person name="Aqrawi P."/>
            <person name="Gross S."/>
            <person name="Joshi V."/>
            <person name="Fowler G."/>
            <person name="Nazareth L."/>
            <person name="Reid J."/>
            <person name="Worley K."/>
            <person name="Petrosino J."/>
            <person name="Highlander S."/>
            <person name="Gibbs R."/>
        </authorList>
    </citation>
    <scope>NUCLEOTIDE SEQUENCE [LARGE SCALE GENOMIC DNA]</scope>
    <source>
        <strain evidence="1">DSM 16973</strain>
    </source>
</reference>
<dbReference type="BioCyc" id="PMAR862515-HMP:GMOO-281-MONOMER"/>
<sequence length="70" mass="8345">MQKMYGIVLSNPMFYMNKSVLSTDYQIDISHYKNPYISYYTCVYWGILHLNIHIQGMQKLKGSIIKNFKM</sequence>
<dbReference type="Proteomes" id="UP000004394">
    <property type="component" value="Unassembled WGS sequence"/>
</dbReference>
<comment type="caution">
    <text evidence="1">The sequence shown here is derived from an EMBL/GenBank/DDBJ whole genome shotgun (WGS) entry which is preliminary data.</text>
</comment>
<dbReference type="HOGENOM" id="CLU_2754516_0_0_10"/>
<accession>E0NQ20</accession>